<evidence type="ECO:0000259" key="8">
    <source>
        <dbReference type="PROSITE" id="PS51843"/>
    </source>
</evidence>
<gene>
    <name evidence="9" type="ORF">AB6A40_008443</name>
</gene>
<dbReference type="PANTHER" id="PTHR24081">
    <property type="entry name" value="NUCLEAR RECEPTOR SUBFAMILY 0 GROUP B"/>
    <property type="match status" value="1"/>
</dbReference>
<name>A0ABD6EP34_9BILA</name>
<evidence type="ECO:0000256" key="7">
    <source>
        <dbReference type="SAM" id="SignalP"/>
    </source>
</evidence>
<feature type="domain" description="NR LBD" evidence="8">
    <location>
        <begin position="1"/>
        <end position="189"/>
    </location>
</feature>
<dbReference type="Proteomes" id="UP001608902">
    <property type="component" value="Unassembled WGS sequence"/>
</dbReference>
<dbReference type="EMBL" id="JBGFUD010007768">
    <property type="protein sequence ID" value="MFH4981734.1"/>
    <property type="molecule type" value="Genomic_DNA"/>
</dbReference>
<dbReference type="GO" id="GO:0005737">
    <property type="term" value="C:cytoplasm"/>
    <property type="evidence" value="ECO:0007669"/>
    <property type="project" value="UniProtKB-SubCell"/>
</dbReference>
<accession>A0ABD6EP34</accession>
<evidence type="ECO:0000256" key="5">
    <source>
        <dbReference type="ARBA" id="ARBA00023163"/>
    </source>
</evidence>
<dbReference type="SUPFAM" id="SSF48508">
    <property type="entry name" value="Nuclear receptor ligand-binding domain"/>
    <property type="match status" value="1"/>
</dbReference>
<keyword evidence="4" id="KW-0805">Transcription regulation</keyword>
<keyword evidence="10" id="KW-1185">Reference proteome</keyword>
<dbReference type="InterPro" id="IPR000536">
    <property type="entry name" value="Nucl_hrmn_rcpt_lig-bd"/>
</dbReference>
<comment type="subcellular location">
    <subcellularLocation>
        <location evidence="2">Cytoplasm</location>
    </subcellularLocation>
    <subcellularLocation>
        <location evidence="1">Nucleus</location>
    </subcellularLocation>
</comment>
<evidence type="ECO:0000256" key="6">
    <source>
        <dbReference type="ARBA" id="ARBA00023170"/>
    </source>
</evidence>
<keyword evidence="7" id="KW-0732">Signal</keyword>
<feature type="chain" id="PRO_5044880432" description="NR LBD domain-containing protein" evidence="7">
    <location>
        <begin position="17"/>
        <end position="220"/>
    </location>
</feature>
<dbReference type="Gene3D" id="1.10.565.10">
    <property type="entry name" value="Retinoid X Receptor"/>
    <property type="match status" value="1"/>
</dbReference>
<keyword evidence="3" id="KW-0963">Cytoplasm</keyword>
<dbReference type="Pfam" id="PF00104">
    <property type="entry name" value="Hormone_recep"/>
    <property type="match status" value="1"/>
</dbReference>
<dbReference type="AlphaFoldDB" id="A0ABD6EP34"/>
<dbReference type="PANTHER" id="PTHR24081:SF8">
    <property type="entry name" value="NR LBD DOMAIN-CONTAINING PROTEIN"/>
    <property type="match status" value="1"/>
</dbReference>
<evidence type="ECO:0000256" key="3">
    <source>
        <dbReference type="ARBA" id="ARBA00022490"/>
    </source>
</evidence>
<dbReference type="GO" id="GO:0006355">
    <property type="term" value="P:regulation of DNA-templated transcription"/>
    <property type="evidence" value="ECO:0007669"/>
    <property type="project" value="UniProtKB-ARBA"/>
</dbReference>
<feature type="signal peptide" evidence="7">
    <location>
        <begin position="1"/>
        <end position="16"/>
    </location>
</feature>
<dbReference type="InterPro" id="IPR035500">
    <property type="entry name" value="NHR-like_dom_sf"/>
</dbReference>
<evidence type="ECO:0000313" key="10">
    <source>
        <dbReference type="Proteomes" id="UP001608902"/>
    </source>
</evidence>
<keyword evidence="5" id="KW-0804">Transcription</keyword>
<organism evidence="9 10">
    <name type="scientific">Gnathostoma spinigerum</name>
    <dbReference type="NCBI Taxonomy" id="75299"/>
    <lineage>
        <taxon>Eukaryota</taxon>
        <taxon>Metazoa</taxon>
        <taxon>Ecdysozoa</taxon>
        <taxon>Nematoda</taxon>
        <taxon>Chromadorea</taxon>
        <taxon>Rhabditida</taxon>
        <taxon>Spirurina</taxon>
        <taxon>Gnathostomatomorpha</taxon>
        <taxon>Gnathostomatoidea</taxon>
        <taxon>Gnathostomatidae</taxon>
        <taxon>Gnathostoma</taxon>
    </lineage>
</organism>
<evidence type="ECO:0000256" key="4">
    <source>
        <dbReference type="ARBA" id="ARBA00023015"/>
    </source>
</evidence>
<dbReference type="GO" id="GO:0005634">
    <property type="term" value="C:nucleus"/>
    <property type="evidence" value="ECO:0007669"/>
    <property type="project" value="UniProtKB-SubCell"/>
</dbReference>
<keyword evidence="6" id="KW-0675">Receptor</keyword>
<comment type="caution">
    <text evidence="9">The sequence shown here is derived from an EMBL/GenBank/DDBJ whole genome shotgun (WGS) entry which is preliminary data.</text>
</comment>
<evidence type="ECO:0000256" key="2">
    <source>
        <dbReference type="ARBA" id="ARBA00004496"/>
    </source>
</evidence>
<protein>
    <recommendedName>
        <fullName evidence="8">NR LBD domain-containing protein</fullName>
    </recommendedName>
</protein>
<proteinExistence type="predicted"/>
<evidence type="ECO:0000256" key="1">
    <source>
        <dbReference type="ARBA" id="ARBA00004123"/>
    </source>
</evidence>
<reference evidence="9 10" key="1">
    <citation type="submission" date="2024-08" db="EMBL/GenBank/DDBJ databases">
        <title>Gnathostoma spinigerum genome.</title>
        <authorList>
            <person name="Gonzalez-Bertolin B."/>
            <person name="Monzon S."/>
            <person name="Zaballos A."/>
            <person name="Jimenez P."/>
            <person name="Dekumyoy P."/>
            <person name="Varona S."/>
            <person name="Cuesta I."/>
            <person name="Sumanam S."/>
            <person name="Adisakwattana P."/>
            <person name="Gasser R.B."/>
            <person name="Hernandez-Gonzalez A."/>
            <person name="Young N.D."/>
            <person name="Perteguer M.J."/>
        </authorList>
    </citation>
    <scope>NUCLEOTIDE SEQUENCE [LARGE SCALE GENOMIC DNA]</scope>
    <source>
        <strain evidence="9">AL3</strain>
        <tissue evidence="9">Liver</tissue>
    </source>
</reference>
<evidence type="ECO:0000313" key="9">
    <source>
        <dbReference type="EMBL" id="MFH4981734.1"/>
    </source>
</evidence>
<dbReference type="InterPro" id="IPR033544">
    <property type="entry name" value="NR0B1/2"/>
</dbReference>
<sequence>MKAKWCDLFVLGLVQCSNQFCLTSMLAAMSSHLNACSRVGQLKVERFEEVDEQIRYLLKLVQKFDDLKLSSMEFAYLKLISFTANDLPGASPDQRIHALHMQAMQELYDHILSVGGVTGFEDNTSENDSSSAAAVAASMYGTLDRYSQLLMLLPTLRWFKQSILVELFFSGLIGNLSIETVMPFILAMDVMNVFDNSDGSESTALPGAQSLANILCKNEE</sequence>
<dbReference type="PROSITE" id="PS51843">
    <property type="entry name" value="NR_LBD"/>
    <property type="match status" value="1"/>
</dbReference>